<organism evidence="5">
    <name type="scientific">invertebrate metagenome</name>
    <dbReference type="NCBI Taxonomy" id="1711999"/>
    <lineage>
        <taxon>unclassified sequences</taxon>
        <taxon>metagenomes</taxon>
        <taxon>organismal metagenomes</taxon>
    </lineage>
</organism>
<gene>
    <name evidence="5" type="ORF">CI610_02741</name>
</gene>
<dbReference type="PROSITE" id="PS50016">
    <property type="entry name" value="ZF_PHD_2"/>
    <property type="match status" value="1"/>
</dbReference>
<dbReference type="Gene3D" id="3.30.40.10">
    <property type="entry name" value="Zinc/RING finger domain, C3HC4 (zinc finger)"/>
    <property type="match status" value="1"/>
</dbReference>
<dbReference type="InterPro" id="IPR019787">
    <property type="entry name" value="Znf_PHD-finger"/>
</dbReference>
<keyword evidence="3" id="KW-0862">Zinc</keyword>
<dbReference type="EMBL" id="NSIT01000204">
    <property type="protein sequence ID" value="PJE78326.1"/>
    <property type="molecule type" value="Genomic_DNA"/>
</dbReference>
<dbReference type="PANTHER" id="PTHR46174">
    <property type="entry name" value="CXXC-TYPE ZINC FINGER PROTEIN 1"/>
    <property type="match status" value="1"/>
</dbReference>
<evidence type="ECO:0000256" key="3">
    <source>
        <dbReference type="ARBA" id="ARBA00022833"/>
    </source>
</evidence>
<dbReference type="PROSITE" id="PS01359">
    <property type="entry name" value="ZF_PHD_1"/>
    <property type="match status" value="1"/>
</dbReference>
<dbReference type="InterPro" id="IPR037869">
    <property type="entry name" value="Spp1/CFP1"/>
</dbReference>
<evidence type="ECO:0000256" key="2">
    <source>
        <dbReference type="ARBA" id="ARBA00022771"/>
    </source>
</evidence>
<feature type="domain" description="PHD-type" evidence="4">
    <location>
        <begin position="82"/>
        <end position="132"/>
    </location>
</feature>
<evidence type="ECO:0000259" key="4">
    <source>
        <dbReference type="PROSITE" id="PS50016"/>
    </source>
</evidence>
<evidence type="ECO:0000256" key="1">
    <source>
        <dbReference type="ARBA" id="ARBA00022723"/>
    </source>
</evidence>
<name>A0A2H9T533_9ZZZZ</name>
<dbReference type="SUPFAM" id="SSF57903">
    <property type="entry name" value="FYVE/PHD zinc finger"/>
    <property type="match status" value="1"/>
</dbReference>
<dbReference type="PANTHER" id="PTHR46174:SF1">
    <property type="entry name" value="CXXC-TYPE ZINC FINGER PROTEIN 1"/>
    <property type="match status" value="1"/>
</dbReference>
<dbReference type="SMART" id="SM00249">
    <property type="entry name" value="PHD"/>
    <property type="match status" value="1"/>
</dbReference>
<dbReference type="Pfam" id="PF00628">
    <property type="entry name" value="PHD"/>
    <property type="match status" value="1"/>
</dbReference>
<dbReference type="AlphaFoldDB" id="A0A2H9T533"/>
<comment type="caution">
    <text evidence="5">The sequence shown here is derived from an EMBL/GenBank/DDBJ whole genome shotgun (WGS) entry which is preliminary data.</text>
</comment>
<dbReference type="InterPro" id="IPR001965">
    <property type="entry name" value="Znf_PHD"/>
</dbReference>
<dbReference type="InterPro" id="IPR013083">
    <property type="entry name" value="Znf_RING/FYVE/PHD"/>
</dbReference>
<dbReference type="GO" id="GO:0045893">
    <property type="term" value="P:positive regulation of DNA-templated transcription"/>
    <property type="evidence" value="ECO:0007669"/>
    <property type="project" value="TreeGrafter"/>
</dbReference>
<dbReference type="GO" id="GO:0008270">
    <property type="term" value="F:zinc ion binding"/>
    <property type="evidence" value="ECO:0007669"/>
    <property type="project" value="UniProtKB-KW"/>
</dbReference>
<sequence length="132" mass="15035">MYLLDTAVTKGKCKKLCSPWKGPGVIVKKISPYLYQIKLRSSVLVTNHDRMAPCKDRKIPAWIQTFKTKGGGDAELPDQSTEVFCVCRKPWQGRFMIQCDYCQEWYHGSCVNVTATEALDIDKYKCKGCCNK</sequence>
<dbReference type="InterPro" id="IPR011011">
    <property type="entry name" value="Znf_FYVE_PHD"/>
</dbReference>
<protein>
    <recommendedName>
        <fullName evidence="4">PHD-type domain-containing protein</fullName>
    </recommendedName>
</protein>
<dbReference type="GO" id="GO:0048188">
    <property type="term" value="C:Set1C/COMPASS complex"/>
    <property type="evidence" value="ECO:0007669"/>
    <property type="project" value="InterPro"/>
</dbReference>
<keyword evidence="2" id="KW-0863">Zinc-finger</keyword>
<reference evidence="5" key="1">
    <citation type="journal article" date="2017" name="Appl. Environ. Microbiol.">
        <title>Molecular characterization of an Endozoicomonas-like organism causing infection in king scallop Pecten maximus L.</title>
        <authorList>
            <person name="Cano I."/>
            <person name="van Aerle R."/>
            <person name="Ross S."/>
            <person name="Verner-Jeffreys D.W."/>
            <person name="Paley R.K."/>
            <person name="Rimmer G."/>
            <person name="Ryder D."/>
            <person name="Hooper P."/>
            <person name="Stone D."/>
            <person name="Feist S.W."/>
        </authorList>
    </citation>
    <scope>NUCLEOTIDE SEQUENCE</scope>
</reference>
<dbReference type="InterPro" id="IPR019786">
    <property type="entry name" value="Zinc_finger_PHD-type_CS"/>
</dbReference>
<evidence type="ECO:0000313" key="5">
    <source>
        <dbReference type="EMBL" id="PJE78326.1"/>
    </source>
</evidence>
<accession>A0A2H9T533</accession>
<proteinExistence type="predicted"/>
<keyword evidence="1" id="KW-0479">Metal-binding</keyword>